<dbReference type="Proteomes" id="UP001152320">
    <property type="component" value="Chromosome 21"/>
</dbReference>
<organism evidence="1 2">
    <name type="scientific">Holothuria leucospilota</name>
    <name type="common">Black long sea cucumber</name>
    <name type="synonym">Mertensiothuria leucospilota</name>
    <dbReference type="NCBI Taxonomy" id="206669"/>
    <lineage>
        <taxon>Eukaryota</taxon>
        <taxon>Metazoa</taxon>
        <taxon>Echinodermata</taxon>
        <taxon>Eleutherozoa</taxon>
        <taxon>Echinozoa</taxon>
        <taxon>Holothuroidea</taxon>
        <taxon>Aspidochirotacea</taxon>
        <taxon>Aspidochirotida</taxon>
        <taxon>Holothuriidae</taxon>
        <taxon>Holothuria</taxon>
    </lineage>
</organism>
<protein>
    <submittedName>
        <fullName evidence="1">Uncharacterized protein</fullName>
    </submittedName>
</protein>
<gene>
    <name evidence="1" type="ORF">HOLleu_39492</name>
</gene>
<evidence type="ECO:0000313" key="2">
    <source>
        <dbReference type="Proteomes" id="UP001152320"/>
    </source>
</evidence>
<dbReference type="EMBL" id="JAIZAY010000021">
    <property type="protein sequence ID" value="KAJ8022097.1"/>
    <property type="molecule type" value="Genomic_DNA"/>
</dbReference>
<comment type="caution">
    <text evidence="1">The sequence shown here is derived from an EMBL/GenBank/DDBJ whole genome shotgun (WGS) entry which is preliminary data.</text>
</comment>
<dbReference type="AlphaFoldDB" id="A0A9Q1BEW8"/>
<evidence type="ECO:0000313" key="1">
    <source>
        <dbReference type="EMBL" id="KAJ8022097.1"/>
    </source>
</evidence>
<accession>A0A9Q1BEW8</accession>
<sequence length="64" mass="6858">MLFMGKPLDIFLNLSFHVLPLVISAPKILISCTSLVSGPIAMAVVPFPDLHPDYGIPCHRAAAT</sequence>
<keyword evidence="2" id="KW-1185">Reference proteome</keyword>
<proteinExistence type="predicted"/>
<reference evidence="1" key="1">
    <citation type="submission" date="2021-10" db="EMBL/GenBank/DDBJ databases">
        <title>Tropical sea cucumber genome reveals ecological adaptation and Cuvierian tubules defense mechanism.</title>
        <authorList>
            <person name="Chen T."/>
        </authorList>
    </citation>
    <scope>NUCLEOTIDE SEQUENCE</scope>
    <source>
        <strain evidence="1">Nanhai2018</strain>
        <tissue evidence="1">Muscle</tissue>
    </source>
</reference>
<name>A0A9Q1BEW8_HOLLE</name>